<organism evidence="2 3">
    <name type="scientific">Glonium stellatum</name>
    <dbReference type="NCBI Taxonomy" id="574774"/>
    <lineage>
        <taxon>Eukaryota</taxon>
        <taxon>Fungi</taxon>
        <taxon>Dikarya</taxon>
        <taxon>Ascomycota</taxon>
        <taxon>Pezizomycotina</taxon>
        <taxon>Dothideomycetes</taxon>
        <taxon>Pleosporomycetidae</taxon>
        <taxon>Gloniales</taxon>
        <taxon>Gloniaceae</taxon>
        <taxon>Glonium</taxon>
    </lineage>
</organism>
<feature type="domain" description="Acyclic terpene utilisation N-terminal" evidence="1">
    <location>
        <begin position="17"/>
        <end position="161"/>
    </location>
</feature>
<dbReference type="Proteomes" id="UP000250140">
    <property type="component" value="Unassembled WGS sequence"/>
</dbReference>
<proteinExistence type="predicted"/>
<dbReference type="Pfam" id="PF07287">
    <property type="entry name" value="AtuA"/>
    <property type="match status" value="2"/>
</dbReference>
<gene>
    <name evidence="2" type="ORF">AOQ84DRAFT_434677</name>
</gene>
<reference evidence="2 3" key="1">
    <citation type="journal article" date="2016" name="Nat. Commun.">
        <title>Ectomycorrhizal ecology is imprinted in the genome of the dominant symbiotic fungus Cenococcum geophilum.</title>
        <authorList>
            <consortium name="DOE Joint Genome Institute"/>
            <person name="Peter M."/>
            <person name="Kohler A."/>
            <person name="Ohm R.A."/>
            <person name="Kuo A."/>
            <person name="Krutzmann J."/>
            <person name="Morin E."/>
            <person name="Arend M."/>
            <person name="Barry K.W."/>
            <person name="Binder M."/>
            <person name="Choi C."/>
            <person name="Clum A."/>
            <person name="Copeland A."/>
            <person name="Grisel N."/>
            <person name="Haridas S."/>
            <person name="Kipfer T."/>
            <person name="LaButti K."/>
            <person name="Lindquist E."/>
            <person name="Lipzen A."/>
            <person name="Maire R."/>
            <person name="Meier B."/>
            <person name="Mihaltcheva S."/>
            <person name="Molinier V."/>
            <person name="Murat C."/>
            <person name="Poggeler S."/>
            <person name="Quandt C.A."/>
            <person name="Sperisen C."/>
            <person name="Tritt A."/>
            <person name="Tisserant E."/>
            <person name="Crous P.W."/>
            <person name="Henrissat B."/>
            <person name="Nehls U."/>
            <person name="Egli S."/>
            <person name="Spatafora J.W."/>
            <person name="Grigoriev I.V."/>
            <person name="Martin F.M."/>
        </authorList>
    </citation>
    <scope>NUCLEOTIDE SEQUENCE [LARGE SCALE GENOMIC DNA]</scope>
    <source>
        <strain evidence="2 3">CBS 207.34</strain>
    </source>
</reference>
<keyword evidence="3" id="KW-1185">Reference proteome</keyword>
<evidence type="ECO:0000259" key="1">
    <source>
        <dbReference type="Pfam" id="PF07287"/>
    </source>
</evidence>
<evidence type="ECO:0000313" key="2">
    <source>
        <dbReference type="EMBL" id="OCL01857.1"/>
    </source>
</evidence>
<dbReference type="AlphaFoldDB" id="A0A8E2EN96"/>
<dbReference type="OrthoDB" id="10265871at2759"/>
<name>A0A8E2EN96_9PEZI</name>
<feature type="domain" description="Acyclic terpene utilisation N-terminal" evidence="1">
    <location>
        <begin position="163"/>
        <end position="410"/>
    </location>
</feature>
<dbReference type="PANTHER" id="PTHR47585">
    <property type="match status" value="1"/>
</dbReference>
<evidence type="ECO:0000313" key="3">
    <source>
        <dbReference type="Proteomes" id="UP000250140"/>
    </source>
</evidence>
<accession>A0A8E2EN96</accession>
<dbReference type="EMBL" id="KV751043">
    <property type="protein sequence ID" value="OCL01857.1"/>
    <property type="molecule type" value="Genomic_DNA"/>
</dbReference>
<protein>
    <submittedName>
        <fullName evidence="2">DUF1446-domain-containing protein</fullName>
    </submittedName>
</protein>
<sequence length="532" mass="58502">MASPAKRPIRIAANCGDDPVDVISGDWMSEGNMTGRAAIKASPAGDAYEPTFLEALEPALPYIAQHHIKVAVNAGASDTKLPHSAVTKMIQAKGLDLDVAWVSGDEVLSTVKKMMTRENSPFENICTGEKLKEWKFMPIYAQAYLGGLGIAAAFAKGVDIVQRSNIDCLANAFIAGHLVECSSYVCGGNFTGFKYLENKGWDDIGYPIAEISSSRDVTITKSKNSGGEEIQGPWYFNSDVTAILDELYFEQLSADRVALRGVKSGLPPPTTKIGITAQAKFIKGGFQAEAHWFLVGLDIDAKARMVGSQIRKLLEPYAHSFSKLTFTRNDSSAEDPIDQNFSTIDFRVFAQALKIEDIMPKKFLRPCFDVIMEACPGATPNLDWRLGIPKVFYEYYVTPLPQVRIQHMVNLSSGESLIIPPAPKTKSWPQCQPSQPRTRNGADLSEFGQTIRGPLGWIVHARNGDKGSDCNVGFWVRFKDEWDWLRTLLSVEKIKELLAAEYNGNAVVSISHAHTLSLWVCPSLSTLSISLQ</sequence>
<dbReference type="InterPro" id="IPR010839">
    <property type="entry name" value="AtuA_N"/>
</dbReference>
<dbReference type="PANTHER" id="PTHR47585:SF2">
    <property type="entry name" value="DUF1446 DOMAIN PROTEIN (AFU_ORTHOLOGUE AFUA_6G11420)"/>
    <property type="match status" value="1"/>
</dbReference>